<evidence type="ECO:0000313" key="2">
    <source>
        <dbReference type="EMBL" id="EAT11767.1"/>
    </source>
</evidence>
<dbReference type="HOGENOM" id="CLU_026126_8_0_6"/>
<name>Q1N0R6_9GAMM</name>
<dbReference type="EMBL" id="AAQH01000013">
    <property type="protein sequence ID" value="EAT11767.1"/>
    <property type="molecule type" value="Genomic_DNA"/>
</dbReference>
<dbReference type="PROSITE" id="PS51354">
    <property type="entry name" value="GLUTAREDOXIN_2"/>
    <property type="match status" value="1"/>
</dbReference>
<dbReference type="Pfam" id="PF00462">
    <property type="entry name" value="Glutaredoxin"/>
    <property type="match status" value="1"/>
</dbReference>
<organism evidence="2 3">
    <name type="scientific">Bermanella marisrubri</name>
    <dbReference type="NCBI Taxonomy" id="207949"/>
    <lineage>
        <taxon>Bacteria</taxon>
        <taxon>Pseudomonadati</taxon>
        <taxon>Pseudomonadota</taxon>
        <taxon>Gammaproteobacteria</taxon>
        <taxon>Oceanospirillales</taxon>
        <taxon>Oceanospirillaceae</taxon>
        <taxon>Bermanella</taxon>
    </lineage>
</organism>
<comment type="caution">
    <text evidence="2">The sequence shown here is derived from an EMBL/GenBank/DDBJ whole genome shotgun (WGS) entry which is preliminary data.</text>
</comment>
<dbReference type="InterPro" id="IPR004045">
    <property type="entry name" value="Glutathione_S-Trfase_N"/>
</dbReference>
<accession>Q1N0R6</accession>
<dbReference type="Proteomes" id="UP000004263">
    <property type="component" value="Unassembled WGS sequence"/>
</dbReference>
<dbReference type="PROSITE" id="PS50404">
    <property type="entry name" value="GST_NTER"/>
    <property type="match status" value="1"/>
</dbReference>
<feature type="domain" description="GST N-terminal" evidence="1">
    <location>
        <begin position="6"/>
        <end position="89"/>
    </location>
</feature>
<evidence type="ECO:0000313" key="3">
    <source>
        <dbReference type="Proteomes" id="UP000004263"/>
    </source>
</evidence>
<gene>
    <name evidence="2" type="ORF">RED65_05254</name>
</gene>
<dbReference type="AlphaFoldDB" id="Q1N0R6"/>
<dbReference type="InterPro" id="IPR002109">
    <property type="entry name" value="Glutaredoxin"/>
</dbReference>
<reference evidence="2 3" key="1">
    <citation type="submission" date="2006-03" db="EMBL/GenBank/DDBJ databases">
        <authorList>
            <person name="Pinhassi J."/>
            <person name="Pedros-Alio C."/>
            <person name="Ferriera S."/>
            <person name="Johnson J."/>
            <person name="Kravitz S."/>
            <person name="Halpern A."/>
            <person name="Remington K."/>
            <person name="Beeson K."/>
            <person name="Tran B."/>
            <person name="Rogers Y.-H."/>
            <person name="Friedman R."/>
            <person name="Venter J.C."/>
        </authorList>
    </citation>
    <scope>NUCLEOTIDE SEQUENCE [LARGE SCALE GENOMIC DNA]</scope>
    <source>
        <strain evidence="2 3">RED65</strain>
    </source>
</reference>
<dbReference type="PROSITE" id="PS00195">
    <property type="entry name" value="GLUTAREDOXIN_1"/>
    <property type="match status" value="1"/>
</dbReference>
<protein>
    <recommendedName>
        <fullName evidence="1">GST N-terminal domain-containing protein</fullName>
    </recommendedName>
</protein>
<sequence>MEKVASGLTLYVSDTCPYCTKVKKQVKHLNIPLTIKNLDRCHIYQKELLSGGGKAQVPCLKIDRSKGVEWVYRSEQIANYMDKKFQPKAKQRQLERASG</sequence>
<dbReference type="SUPFAM" id="SSF52833">
    <property type="entry name" value="Thioredoxin-like"/>
    <property type="match status" value="1"/>
</dbReference>
<dbReference type="Gene3D" id="3.40.30.10">
    <property type="entry name" value="Glutaredoxin"/>
    <property type="match status" value="1"/>
</dbReference>
<keyword evidence="3" id="KW-1185">Reference proteome</keyword>
<evidence type="ECO:0000259" key="1">
    <source>
        <dbReference type="PROSITE" id="PS50404"/>
    </source>
</evidence>
<dbReference type="InterPro" id="IPR036249">
    <property type="entry name" value="Thioredoxin-like_sf"/>
</dbReference>
<dbReference type="STRING" id="207949.RED65_05254"/>
<proteinExistence type="predicted"/>
<dbReference type="InterPro" id="IPR011767">
    <property type="entry name" value="GLR_AS"/>
</dbReference>